<evidence type="ECO:0000256" key="9">
    <source>
        <dbReference type="RuleBase" id="RU003827"/>
    </source>
</evidence>
<dbReference type="Proteomes" id="UP000502823">
    <property type="component" value="Unassembled WGS sequence"/>
</dbReference>
<dbReference type="InterPro" id="IPR009038">
    <property type="entry name" value="GOLD_dom"/>
</dbReference>
<dbReference type="SUPFAM" id="SSF101576">
    <property type="entry name" value="Supernatant protein factor (SPF), C-terminal domain"/>
    <property type="match status" value="1"/>
</dbReference>
<dbReference type="FunCoup" id="A0A6L2Q0I2">
    <property type="interactions" value="711"/>
</dbReference>
<reference evidence="12" key="1">
    <citation type="submission" date="2020-01" db="EMBL/GenBank/DDBJ databases">
        <title>Draft genome sequence of the Termite Coptotermes fromosanus.</title>
        <authorList>
            <person name="Itakura S."/>
            <person name="Yosikawa Y."/>
            <person name="Umezawa K."/>
        </authorList>
    </citation>
    <scope>NUCLEOTIDE SEQUENCE [LARGE SCALE GENOMIC DNA]</scope>
</reference>
<keyword evidence="3" id="KW-0217">Developmental protein</keyword>
<organism evidence="11 12">
    <name type="scientific">Coptotermes formosanus</name>
    <name type="common">Formosan subterranean termite</name>
    <dbReference type="NCBI Taxonomy" id="36987"/>
    <lineage>
        <taxon>Eukaryota</taxon>
        <taxon>Metazoa</taxon>
        <taxon>Ecdysozoa</taxon>
        <taxon>Arthropoda</taxon>
        <taxon>Hexapoda</taxon>
        <taxon>Insecta</taxon>
        <taxon>Pterygota</taxon>
        <taxon>Neoptera</taxon>
        <taxon>Polyneoptera</taxon>
        <taxon>Dictyoptera</taxon>
        <taxon>Blattodea</taxon>
        <taxon>Blattoidea</taxon>
        <taxon>Termitoidae</taxon>
        <taxon>Rhinotermitidae</taxon>
        <taxon>Coptotermes</taxon>
    </lineage>
</organism>
<protein>
    <recommendedName>
        <fullName evidence="10">GOLD domain-containing protein</fullName>
    </recommendedName>
</protein>
<gene>
    <name evidence="11" type="ORF">Cfor_11187</name>
</gene>
<sequence length="268" mass="30979">MFHIQIVERAYTCVNDLPISLNKNSSPVLFAGNTSVLVTNPNRDIFQTELNQAFVQLSAWCKIHLLSCNLDKTHFIHFKTRNIPYMNITITDNHNTTTNTNRITFLGLTIEMPIAVLIDNVISFEKEMTISIDPRREECFYQPVKRGQVIDLEYQVIDGGQGEIDISFHLATPSGRIIVSDMKKPENSHRTEASEEGDYRMCWDNTFSHFNSKTVFFEIIVESDDDEDDERDPWDIDFENYSVMSPEELYDMKIQDIQVGFSMLISLK</sequence>
<evidence type="ECO:0000256" key="4">
    <source>
        <dbReference type="ARBA" id="ARBA00022692"/>
    </source>
</evidence>
<comment type="similarity">
    <text evidence="2 9">Belongs to the EMP24/GP25L family.</text>
</comment>
<dbReference type="SMART" id="SM01190">
    <property type="entry name" value="EMP24_GP25L"/>
    <property type="match status" value="1"/>
</dbReference>
<keyword evidence="12" id="KW-1185">Reference proteome</keyword>
<dbReference type="GO" id="GO:0016020">
    <property type="term" value="C:membrane"/>
    <property type="evidence" value="ECO:0007669"/>
    <property type="project" value="UniProtKB-SubCell"/>
</dbReference>
<evidence type="ECO:0000259" key="10">
    <source>
        <dbReference type="PROSITE" id="PS50866"/>
    </source>
</evidence>
<dbReference type="PANTHER" id="PTHR22811">
    <property type="entry name" value="TRANSMEMBRANE EMP24 DOMAIN-CONTAINING PROTEIN"/>
    <property type="match status" value="1"/>
</dbReference>
<name>A0A6L2Q0I2_COPFO</name>
<accession>A0A6L2Q0I2</accession>
<feature type="domain" description="GOLD" evidence="10">
    <location>
        <begin position="137"/>
        <end position="221"/>
    </location>
</feature>
<evidence type="ECO:0000256" key="7">
    <source>
        <dbReference type="ARBA" id="ARBA00023136"/>
    </source>
</evidence>
<dbReference type="InParanoid" id="A0A6L2Q0I2"/>
<comment type="caution">
    <text evidence="11">The sequence shown here is derived from an EMBL/GenBank/DDBJ whole genome shotgun (WGS) entry which is preliminary data.</text>
</comment>
<evidence type="ECO:0000256" key="6">
    <source>
        <dbReference type="ARBA" id="ARBA00022989"/>
    </source>
</evidence>
<keyword evidence="4 9" id="KW-0812">Transmembrane</keyword>
<comment type="subcellular location">
    <subcellularLocation>
        <location evidence="8">Endomembrane system</location>
        <topology evidence="8">Single-pass membrane protein</topology>
    </subcellularLocation>
    <subcellularLocation>
        <location evidence="1 9">Membrane</location>
        <topology evidence="1 9">Single-pass type I membrane protein</topology>
    </subcellularLocation>
</comment>
<keyword evidence="5" id="KW-0732">Signal</keyword>
<dbReference type="PROSITE" id="PS50866">
    <property type="entry name" value="GOLD"/>
    <property type="match status" value="1"/>
</dbReference>
<evidence type="ECO:0000256" key="2">
    <source>
        <dbReference type="ARBA" id="ARBA00007104"/>
    </source>
</evidence>
<dbReference type="OrthoDB" id="5976732at2759"/>
<proteinExistence type="inferred from homology"/>
<evidence type="ECO:0000256" key="1">
    <source>
        <dbReference type="ARBA" id="ARBA00004479"/>
    </source>
</evidence>
<dbReference type="Pfam" id="PF01105">
    <property type="entry name" value="EMP24_GP25L"/>
    <property type="match status" value="1"/>
</dbReference>
<keyword evidence="7" id="KW-0472">Membrane</keyword>
<evidence type="ECO:0000313" key="12">
    <source>
        <dbReference type="Proteomes" id="UP000502823"/>
    </source>
</evidence>
<evidence type="ECO:0000256" key="8">
    <source>
        <dbReference type="ARBA" id="ARBA00037847"/>
    </source>
</evidence>
<dbReference type="GO" id="GO:0012505">
    <property type="term" value="C:endomembrane system"/>
    <property type="evidence" value="ECO:0007669"/>
    <property type="project" value="UniProtKB-SubCell"/>
</dbReference>
<dbReference type="Gene3D" id="2.60.120.680">
    <property type="entry name" value="GOLD domain"/>
    <property type="match status" value="1"/>
</dbReference>
<keyword evidence="6" id="KW-1133">Transmembrane helix</keyword>
<dbReference type="InterPro" id="IPR015720">
    <property type="entry name" value="Emp24-like"/>
</dbReference>
<dbReference type="EMBL" id="BLKM01000692">
    <property type="protein sequence ID" value="GFG37380.1"/>
    <property type="molecule type" value="Genomic_DNA"/>
</dbReference>
<evidence type="ECO:0000313" key="11">
    <source>
        <dbReference type="EMBL" id="GFG37380.1"/>
    </source>
</evidence>
<dbReference type="AlphaFoldDB" id="A0A6L2Q0I2"/>
<evidence type="ECO:0000256" key="3">
    <source>
        <dbReference type="ARBA" id="ARBA00022473"/>
    </source>
</evidence>
<dbReference type="InterPro" id="IPR036598">
    <property type="entry name" value="GOLD_dom_sf"/>
</dbReference>
<evidence type="ECO:0000256" key="5">
    <source>
        <dbReference type="ARBA" id="ARBA00022729"/>
    </source>
</evidence>